<dbReference type="InterPro" id="IPR001453">
    <property type="entry name" value="MoaB/Mog_dom"/>
</dbReference>
<evidence type="ECO:0000256" key="1">
    <source>
        <dbReference type="ARBA" id="ARBA00002901"/>
    </source>
</evidence>
<dbReference type="CDD" id="cd00887">
    <property type="entry name" value="MoeA"/>
    <property type="match status" value="1"/>
</dbReference>
<dbReference type="Pfam" id="PF00994">
    <property type="entry name" value="MoCF_biosynth"/>
    <property type="match status" value="1"/>
</dbReference>
<dbReference type="PANTHER" id="PTHR10192:SF5">
    <property type="entry name" value="GEPHYRIN"/>
    <property type="match status" value="1"/>
</dbReference>
<keyword evidence="5" id="KW-0808">Transferase</keyword>
<gene>
    <name evidence="7" type="ORF">GCM10009864_34060</name>
</gene>
<comment type="function">
    <text evidence="1 5">Catalyzes the insertion of molybdate into adenylated molybdopterin with the concomitant release of AMP.</text>
</comment>
<comment type="catalytic activity">
    <reaction evidence="4">
        <text>adenylyl-molybdopterin + molybdate = Mo-molybdopterin + AMP + H(+)</text>
        <dbReference type="Rhea" id="RHEA:35047"/>
        <dbReference type="ChEBI" id="CHEBI:15378"/>
        <dbReference type="ChEBI" id="CHEBI:36264"/>
        <dbReference type="ChEBI" id="CHEBI:62727"/>
        <dbReference type="ChEBI" id="CHEBI:71302"/>
        <dbReference type="ChEBI" id="CHEBI:456215"/>
        <dbReference type="EC" id="2.10.1.1"/>
    </reaction>
</comment>
<dbReference type="InterPro" id="IPR036425">
    <property type="entry name" value="MoaB/Mog-like_dom_sf"/>
</dbReference>
<comment type="cofactor">
    <cofactor evidence="5">
        <name>Mg(2+)</name>
        <dbReference type="ChEBI" id="CHEBI:18420"/>
    </cofactor>
</comment>
<dbReference type="Gene3D" id="3.40.980.10">
    <property type="entry name" value="MoaB/Mog-like domain"/>
    <property type="match status" value="1"/>
</dbReference>
<dbReference type="Proteomes" id="UP001500994">
    <property type="component" value="Unassembled WGS sequence"/>
</dbReference>
<dbReference type="Gene3D" id="3.90.105.10">
    <property type="entry name" value="Molybdopterin biosynthesis moea protein, domain 2"/>
    <property type="match status" value="1"/>
</dbReference>
<sequence>MVFMFPATATSPPAPPTAVPWTHARVLAHGAARPSPARTVPLRAAAGLTLAGDLRARHPLPAFDTAAMDGYAVAGRGPWRVRAALRAGGTWADTLNAGECVEISTGARLPAGARAVLPLESAAVGADGSVAGPLPPPGRHVRKAGEDAPAGHRLAPAGTRIGPALLGLAASGGHDTLPVHAGPRVGALVTGDELDQSGIPRPGRVRDALGPALPALIAELGGRSCGVRHVPDRPAGGLAAAVQGWHDVDVVVVAGSTSVGVTDQLRRLLDDAGARRVVDTVACRPGHPMVLAQLPDGRWVVGLPGNPYAALVAAHTLLGPLLTGLSGRPLPALPHVPVWGPVRPARGRTRLVPVAWDSAGARIVGGHGSAFLHGAAMGDALAALAPDWADGGPAPLVLTFG</sequence>
<proteinExistence type="inferred from homology"/>
<reference evidence="7 8" key="1">
    <citation type="journal article" date="2019" name="Int. J. Syst. Evol. Microbiol.">
        <title>The Global Catalogue of Microorganisms (GCM) 10K type strain sequencing project: providing services to taxonomists for standard genome sequencing and annotation.</title>
        <authorList>
            <consortium name="The Broad Institute Genomics Platform"/>
            <consortium name="The Broad Institute Genome Sequencing Center for Infectious Disease"/>
            <person name="Wu L."/>
            <person name="Ma J."/>
        </authorList>
    </citation>
    <scope>NUCLEOTIDE SEQUENCE [LARGE SCALE GENOMIC DNA]</scope>
    <source>
        <strain evidence="7 8">JCM 16374</strain>
    </source>
</reference>
<dbReference type="InterPro" id="IPR036135">
    <property type="entry name" value="MoeA_linker/N_sf"/>
</dbReference>
<dbReference type="InterPro" id="IPR036688">
    <property type="entry name" value="MoeA_C_domain_IV_sf"/>
</dbReference>
<dbReference type="Gene3D" id="2.170.190.11">
    <property type="entry name" value="Molybdopterin biosynthesis moea protein, domain 3"/>
    <property type="match status" value="1"/>
</dbReference>
<keyword evidence="3 5" id="KW-0500">Molybdenum</keyword>
<keyword evidence="8" id="KW-1185">Reference proteome</keyword>
<dbReference type="InterPro" id="IPR038987">
    <property type="entry name" value="MoeA-like"/>
</dbReference>
<dbReference type="EMBL" id="BAAARK010000009">
    <property type="protein sequence ID" value="GAA2663175.1"/>
    <property type="molecule type" value="Genomic_DNA"/>
</dbReference>
<comment type="pathway">
    <text evidence="5">Cofactor biosynthesis; molybdopterin biosynthesis.</text>
</comment>
<dbReference type="PANTHER" id="PTHR10192">
    <property type="entry name" value="MOLYBDOPTERIN BIOSYNTHESIS PROTEIN"/>
    <property type="match status" value="1"/>
</dbReference>
<evidence type="ECO:0000313" key="7">
    <source>
        <dbReference type="EMBL" id="GAA2663175.1"/>
    </source>
</evidence>
<evidence type="ECO:0000256" key="3">
    <source>
        <dbReference type="ARBA" id="ARBA00022505"/>
    </source>
</evidence>
<keyword evidence="5" id="KW-0479">Metal-binding</keyword>
<dbReference type="Gene3D" id="2.40.340.10">
    <property type="entry name" value="MoeA, C-terminal, domain IV"/>
    <property type="match status" value="1"/>
</dbReference>
<dbReference type="InterPro" id="IPR005110">
    <property type="entry name" value="MoeA_linker/N"/>
</dbReference>
<comment type="caution">
    <text evidence="7">The sequence shown here is derived from an EMBL/GenBank/DDBJ whole genome shotgun (WGS) entry which is preliminary data.</text>
</comment>
<name>A0ABN3S1N1_9ACTN</name>
<dbReference type="SMART" id="SM00852">
    <property type="entry name" value="MoCF_biosynth"/>
    <property type="match status" value="1"/>
</dbReference>
<evidence type="ECO:0000256" key="2">
    <source>
        <dbReference type="ARBA" id="ARBA00010763"/>
    </source>
</evidence>
<dbReference type="SUPFAM" id="SSF53218">
    <property type="entry name" value="Molybdenum cofactor biosynthesis proteins"/>
    <property type="match status" value="1"/>
</dbReference>
<keyword evidence="5" id="KW-0501">Molybdenum cofactor biosynthesis</keyword>
<organism evidence="7 8">
    <name type="scientific">Streptomyces lunalinharesii</name>
    <dbReference type="NCBI Taxonomy" id="333384"/>
    <lineage>
        <taxon>Bacteria</taxon>
        <taxon>Bacillati</taxon>
        <taxon>Actinomycetota</taxon>
        <taxon>Actinomycetes</taxon>
        <taxon>Kitasatosporales</taxon>
        <taxon>Streptomycetaceae</taxon>
        <taxon>Streptomyces</taxon>
    </lineage>
</organism>
<dbReference type="EC" id="2.10.1.1" evidence="5"/>
<comment type="similarity">
    <text evidence="2 5">Belongs to the MoeA family.</text>
</comment>
<feature type="domain" description="MoaB/Mog" evidence="6">
    <location>
        <begin position="186"/>
        <end position="324"/>
    </location>
</feature>
<dbReference type="SUPFAM" id="SSF63882">
    <property type="entry name" value="MoeA N-terminal region -like"/>
    <property type="match status" value="1"/>
</dbReference>
<dbReference type="Pfam" id="PF03453">
    <property type="entry name" value="MoeA_N"/>
    <property type="match status" value="1"/>
</dbReference>
<evidence type="ECO:0000256" key="5">
    <source>
        <dbReference type="RuleBase" id="RU365090"/>
    </source>
</evidence>
<evidence type="ECO:0000313" key="8">
    <source>
        <dbReference type="Proteomes" id="UP001500994"/>
    </source>
</evidence>
<evidence type="ECO:0000256" key="4">
    <source>
        <dbReference type="ARBA" id="ARBA00047317"/>
    </source>
</evidence>
<accession>A0ABN3S1N1</accession>
<keyword evidence="5" id="KW-0460">Magnesium</keyword>
<evidence type="ECO:0000259" key="6">
    <source>
        <dbReference type="SMART" id="SM00852"/>
    </source>
</evidence>
<protein>
    <recommendedName>
        <fullName evidence="5">Molybdopterin molybdenumtransferase</fullName>
        <ecNumber evidence="5">2.10.1.1</ecNumber>
    </recommendedName>
</protein>